<dbReference type="InterPro" id="IPR032179">
    <property type="entry name" value="Cry22Aa_Ig-like"/>
</dbReference>
<feature type="domain" description="Pesticidal crystal protein Cry22Aa Ig-like" evidence="2">
    <location>
        <begin position="40"/>
        <end position="109"/>
    </location>
</feature>
<feature type="chain" id="PRO_5005591630" description="Pesticidal crystal protein Cry22Aa Ig-like domain-containing protein" evidence="1">
    <location>
        <begin position="23"/>
        <end position="236"/>
    </location>
</feature>
<dbReference type="PATRIC" id="fig|1409788.3.peg.535"/>
<dbReference type="RefSeq" id="WP_204374873.1">
    <property type="nucleotide sequence ID" value="NZ_LGIA01000023.1"/>
</dbReference>
<evidence type="ECO:0000259" key="2">
    <source>
        <dbReference type="Pfam" id="PF16403"/>
    </source>
</evidence>
<feature type="signal peptide" evidence="1">
    <location>
        <begin position="1"/>
        <end position="22"/>
    </location>
</feature>
<evidence type="ECO:0008006" key="6">
    <source>
        <dbReference type="Google" id="ProtNLM"/>
    </source>
</evidence>
<organism evidence="4 5">
    <name type="scientific">Sunxiuqinia dokdonensis</name>
    <dbReference type="NCBI Taxonomy" id="1409788"/>
    <lineage>
        <taxon>Bacteria</taxon>
        <taxon>Pseudomonadati</taxon>
        <taxon>Bacteroidota</taxon>
        <taxon>Bacteroidia</taxon>
        <taxon>Marinilabiliales</taxon>
        <taxon>Prolixibacteraceae</taxon>
        <taxon>Sunxiuqinia</taxon>
    </lineage>
</organism>
<keyword evidence="1" id="KW-0732">Signal</keyword>
<name>A0A0L8VEB5_9BACT</name>
<dbReference type="AlphaFoldDB" id="A0A0L8VEB5"/>
<evidence type="ECO:0000313" key="4">
    <source>
        <dbReference type="EMBL" id="KOH46678.1"/>
    </source>
</evidence>
<proteinExistence type="predicted"/>
<keyword evidence="5" id="KW-1185">Reference proteome</keyword>
<feature type="domain" description="BT-2262-like C-terminal" evidence="3">
    <location>
        <begin position="111"/>
        <end position="236"/>
    </location>
</feature>
<dbReference type="Pfam" id="PF16404">
    <property type="entry name" value="BT_2262-like_C"/>
    <property type="match status" value="1"/>
</dbReference>
<evidence type="ECO:0000256" key="1">
    <source>
        <dbReference type="SAM" id="SignalP"/>
    </source>
</evidence>
<accession>A0A0L8VEB5</accession>
<dbReference type="InterPro" id="IPR032180">
    <property type="entry name" value="BT_2262-like_C"/>
</dbReference>
<dbReference type="Pfam" id="PF16403">
    <property type="entry name" value="Bact_surface_Ig-like"/>
    <property type="match status" value="1"/>
</dbReference>
<evidence type="ECO:0000259" key="3">
    <source>
        <dbReference type="Pfam" id="PF16404"/>
    </source>
</evidence>
<dbReference type="Gene3D" id="2.60.40.10">
    <property type="entry name" value="Immunoglobulins"/>
    <property type="match status" value="1"/>
</dbReference>
<reference evidence="5" key="1">
    <citation type="submission" date="2015-07" db="EMBL/GenBank/DDBJ databases">
        <title>Genome sequencing of Sunxiuqinia dokdonensis strain SK.</title>
        <authorList>
            <person name="Ahn S."/>
            <person name="Kim B.-C."/>
        </authorList>
    </citation>
    <scope>NUCLEOTIDE SEQUENCE [LARGE SCALE GENOMIC DNA]</scope>
    <source>
        <strain evidence="5">SK</strain>
    </source>
</reference>
<dbReference type="PROSITE" id="PS51257">
    <property type="entry name" value="PROKAR_LIPOPROTEIN"/>
    <property type="match status" value="1"/>
</dbReference>
<dbReference type="EMBL" id="LGIA01000023">
    <property type="protein sequence ID" value="KOH46678.1"/>
    <property type="molecule type" value="Genomic_DNA"/>
</dbReference>
<dbReference type="InterPro" id="IPR013783">
    <property type="entry name" value="Ig-like_fold"/>
</dbReference>
<gene>
    <name evidence="4" type="ORF">NC99_05180</name>
</gene>
<comment type="caution">
    <text evidence="4">The sequence shown here is derived from an EMBL/GenBank/DDBJ whole genome shotgun (WGS) entry which is preliminary data.</text>
</comment>
<dbReference type="STRING" id="1409788.NC99_05180"/>
<evidence type="ECO:0000313" key="5">
    <source>
        <dbReference type="Proteomes" id="UP000036958"/>
    </source>
</evidence>
<sequence length="236" mass="25665">MMKNKILYLLVLLLAIVGLSSCEDETTKGFTDITYYPTLEVLGEPEILVPIGSTYEDPGVAAELDGEDVTDQVEVTSNVDTSTGGVYSVSYEIVNAEGFSVTGSRTVYVFDPTPSIISTGIHTTAEGTKRFWFSSEAVVNFSGYDILILQVEPGVFYISDFMGGYYDQRVGYGPGYAMNGYFELNDDNTITPISSIVPAWGDSMDAMTSSSVNPSTGQITYVMEYAGLMEFTIIIN</sequence>
<protein>
    <recommendedName>
        <fullName evidence="6">Pesticidal crystal protein Cry22Aa Ig-like domain-containing protein</fullName>
    </recommendedName>
</protein>
<dbReference type="Proteomes" id="UP000036958">
    <property type="component" value="Unassembled WGS sequence"/>
</dbReference>